<gene>
    <name evidence="1" type="ORF">F2Q69_00055203</name>
</gene>
<dbReference type="AlphaFoldDB" id="A0A8S9MVJ4"/>
<dbReference type="Proteomes" id="UP000712600">
    <property type="component" value="Unassembled WGS sequence"/>
</dbReference>
<accession>A0A8S9MVJ4</accession>
<name>A0A8S9MVJ4_BRACR</name>
<reference evidence="1" key="1">
    <citation type="submission" date="2019-12" db="EMBL/GenBank/DDBJ databases">
        <title>Genome sequencing and annotation of Brassica cretica.</title>
        <authorList>
            <person name="Studholme D.J."/>
            <person name="Sarris P."/>
        </authorList>
    </citation>
    <scope>NUCLEOTIDE SEQUENCE</scope>
    <source>
        <strain evidence="1">PFS-109/04</strain>
        <tissue evidence="1">Leaf</tissue>
    </source>
</reference>
<organism evidence="1 2">
    <name type="scientific">Brassica cretica</name>
    <name type="common">Mustard</name>
    <dbReference type="NCBI Taxonomy" id="69181"/>
    <lineage>
        <taxon>Eukaryota</taxon>
        <taxon>Viridiplantae</taxon>
        <taxon>Streptophyta</taxon>
        <taxon>Embryophyta</taxon>
        <taxon>Tracheophyta</taxon>
        <taxon>Spermatophyta</taxon>
        <taxon>Magnoliopsida</taxon>
        <taxon>eudicotyledons</taxon>
        <taxon>Gunneridae</taxon>
        <taxon>Pentapetalae</taxon>
        <taxon>rosids</taxon>
        <taxon>malvids</taxon>
        <taxon>Brassicales</taxon>
        <taxon>Brassicaceae</taxon>
        <taxon>Brassiceae</taxon>
        <taxon>Brassica</taxon>
    </lineage>
</organism>
<evidence type="ECO:0000313" key="2">
    <source>
        <dbReference type="Proteomes" id="UP000712600"/>
    </source>
</evidence>
<proteinExistence type="predicted"/>
<dbReference type="EMBL" id="QGKX02002183">
    <property type="protein sequence ID" value="KAF3488025.1"/>
    <property type="molecule type" value="Genomic_DNA"/>
</dbReference>
<comment type="caution">
    <text evidence="1">The sequence shown here is derived from an EMBL/GenBank/DDBJ whole genome shotgun (WGS) entry which is preliminary data.</text>
</comment>
<protein>
    <submittedName>
        <fullName evidence="1">Uncharacterized protein</fullName>
    </submittedName>
</protein>
<evidence type="ECO:0000313" key="1">
    <source>
        <dbReference type="EMBL" id="KAF3488025.1"/>
    </source>
</evidence>
<sequence>MMHNRHVSAFLALPLPFQKQCKDVVYFDEKTEEVTEVHPINVTSVSSLSDISCTPLNPQVLDSSETQQLDLFWSCYESDNKTNRWL</sequence>